<proteinExistence type="predicted"/>
<feature type="compositionally biased region" description="Polar residues" evidence="1">
    <location>
        <begin position="58"/>
        <end position="67"/>
    </location>
</feature>
<feature type="region of interest" description="Disordered" evidence="1">
    <location>
        <begin position="58"/>
        <end position="91"/>
    </location>
</feature>
<sequence length="121" mass="13489">MSLSLSSPRRSCCSEEQQLASPHLLDTDLIQLSVSQRTKRWKKSSHFVCSTLHLPISTRSQQNQQCHDSPIRSRQSSAATTTTSFRTPLGNFLPPHGSGILPSHKSPDWVMTLKTVCQALF</sequence>
<name>A0AAV1F8U2_XYRNO</name>
<reference evidence="2" key="1">
    <citation type="submission" date="2023-08" db="EMBL/GenBank/DDBJ databases">
        <authorList>
            <person name="Alioto T."/>
            <person name="Alioto T."/>
            <person name="Gomez Garrido J."/>
        </authorList>
    </citation>
    <scope>NUCLEOTIDE SEQUENCE</scope>
</reference>
<dbReference type="AlphaFoldDB" id="A0AAV1F8U2"/>
<evidence type="ECO:0000256" key="1">
    <source>
        <dbReference type="SAM" id="MobiDB-lite"/>
    </source>
</evidence>
<keyword evidence="3" id="KW-1185">Reference proteome</keyword>
<organism evidence="2 3">
    <name type="scientific">Xyrichtys novacula</name>
    <name type="common">Pearly razorfish</name>
    <name type="synonym">Hemipteronotus novacula</name>
    <dbReference type="NCBI Taxonomy" id="13765"/>
    <lineage>
        <taxon>Eukaryota</taxon>
        <taxon>Metazoa</taxon>
        <taxon>Chordata</taxon>
        <taxon>Craniata</taxon>
        <taxon>Vertebrata</taxon>
        <taxon>Euteleostomi</taxon>
        <taxon>Actinopterygii</taxon>
        <taxon>Neopterygii</taxon>
        <taxon>Teleostei</taxon>
        <taxon>Neoteleostei</taxon>
        <taxon>Acanthomorphata</taxon>
        <taxon>Eupercaria</taxon>
        <taxon>Labriformes</taxon>
        <taxon>Labridae</taxon>
        <taxon>Xyrichtys</taxon>
    </lineage>
</organism>
<feature type="compositionally biased region" description="Low complexity" evidence="1">
    <location>
        <begin position="72"/>
        <end position="87"/>
    </location>
</feature>
<evidence type="ECO:0000313" key="3">
    <source>
        <dbReference type="Proteomes" id="UP001178508"/>
    </source>
</evidence>
<protein>
    <submittedName>
        <fullName evidence="2">Uncharacterized protein</fullName>
    </submittedName>
</protein>
<dbReference type="EMBL" id="OY660869">
    <property type="protein sequence ID" value="CAJ1057756.1"/>
    <property type="molecule type" value="Genomic_DNA"/>
</dbReference>
<evidence type="ECO:0000313" key="2">
    <source>
        <dbReference type="EMBL" id="CAJ1057756.1"/>
    </source>
</evidence>
<dbReference type="Proteomes" id="UP001178508">
    <property type="component" value="Chromosome 6"/>
</dbReference>
<accession>A0AAV1F8U2</accession>
<gene>
    <name evidence="2" type="ORF">XNOV1_A027954</name>
</gene>